<name>A0A329B7T7_9BURK</name>
<dbReference type="Proteomes" id="UP000248918">
    <property type="component" value="Unassembled WGS sequence"/>
</dbReference>
<evidence type="ECO:0008006" key="3">
    <source>
        <dbReference type="Google" id="ProtNLM"/>
    </source>
</evidence>
<dbReference type="InterPro" id="IPR029058">
    <property type="entry name" value="AB_hydrolase_fold"/>
</dbReference>
<gene>
    <name evidence="1" type="ORF">BX591_1531</name>
</gene>
<dbReference type="AlphaFoldDB" id="A0A329B7T7"/>
<dbReference type="EMBL" id="QLTK01000053">
    <property type="protein sequence ID" value="RAS15802.1"/>
    <property type="molecule type" value="Genomic_DNA"/>
</dbReference>
<protein>
    <recommendedName>
        <fullName evidence="3">Alpha/beta hydrolase family protein</fullName>
    </recommendedName>
</protein>
<accession>A0A329B7T7</accession>
<organism evidence="1 2">
    <name type="scientific">Paraburkholderia bryophila</name>
    <dbReference type="NCBI Taxonomy" id="420952"/>
    <lineage>
        <taxon>Bacteria</taxon>
        <taxon>Pseudomonadati</taxon>
        <taxon>Pseudomonadota</taxon>
        <taxon>Betaproteobacteria</taxon>
        <taxon>Burkholderiales</taxon>
        <taxon>Burkholderiaceae</taxon>
        <taxon>Paraburkholderia</taxon>
    </lineage>
</organism>
<comment type="caution">
    <text evidence="1">The sequence shown here is derived from an EMBL/GenBank/DDBJ whole genome shotgun (WGS) entry which is preliminary data.</text>
</comment>
<evidence type="ECO:0000313" key="2">
    <source>
        <dbReference type="Proteomes" id="UP000248918"/>
    </source>
</evidence>
<sequence>MGQSVVATTGSPDYPAALRKVFKRHPVYLIAGERSRNAWNTPDYAWAECAGYKVIENSGHLMMLEQPTAFAEALKSCLGEEIVEDLRYEAE</sequence>
<evidence type="ECO:0000313" key="1">
    <source>
        <dbReference type="EMBL" id="RAS15802.1"/>
    </source>
</evidence>
<proteinExistence type="predicted"/>
<reference evidence="1 2" key="1">
    <citation type="submission" date="2018-06" db="EMBL/GenBank/DDBJ databases">
        <title>Genomic Encyclopedia of Type Strains, Phase III (KMG-III): the genomes of soil and plant-associated and newly described type strains.</title>
        <authorList>
            <person name="Whitman W."/>
        </authorList>
    </citation>
    <scope>NUCLEOTIDE SEQUENCE [LARGE SCALE GENOMIC DNA]</scope>
    <source>
        <strain evidence="1 2">LMG 23644</strain>
    </source>
</reference>
<dbReference type="Gene3D" id="3.40.50.1820">
    <property type="entry name" value="alpha/beta hydrolase"/>
    <property type="match status" value="1"/>
</dbReference>
<dbReference type="SUPFAM" id="SSF53474">
    <property type="entry name" value="alpha/beta-Hydrolases"/>
    <property type="match status" value="1"/>
</dbReference>